<dbReference type="Gene3D" id="2.170.130.10">
    <property type="entry name" value="TonB-dependent receptor, plug domain"/>
    <property type="match status" value="1"/>
</dbReference>
<evidence type="ECO:0000256" key="11">
    <source>
        <dbReference type="RuleBase" id="RU003357"/>
    </source>
</evidence>
<feature type="domain" description="TonB-dependent receptor plug" evidence="14">
    <location>
        <begin position="71"/>
        <end position="170"/>
    </location>
</feature>
<evidence type="ECO:0000256" key="3">
    <source>
        <dbReference type="ARBA" id="ARBA00022448"/>
    </source>
</evidence>
<dbReference type="Gene3D" id="2.40.170.20">
    <property type="entry name" value="TonB-dependent receptor, beta-barrel domain"/>
    <property type="match status" value="1"/>
</dbReference>
<gene>
    <name evidence="15" type="ORF">F4W09_02750</name>
</gene>
<evidence type="ECO:0000256" key="1">
    <source>
        <dbReference type="ARBA" id="ARBA00004571"/>
    </source>
</evidence>
<dbReference type="InterPro" id="IPR012910">
    <property type="entry name" value="Plug_dom"/>
</dbReference>
<dbReference type="EMBL" id="VXLD01000001">
    <property type="protein sequence ID" value="KAB1860055.1"/>
    <property type="molecule type" value="Genomic_DNA"/>
</dbReference>
<keyword evidence="6 11" id="KW-0798">TonB box</keyword>
<evidence type="ECO:0000256" key="2">
    <source>
        <dbReference type="ARBA" id="ARBA00009810"/>
    </source>
</evidence>
<keyword evidence="12" id="KW-0732">Signal</keyword>
<dbReference type="Pfam" id="PF07715">
    <property type="entry name" value="Plug"/>
    <property type="match status" value="1"/>
</dbReference>
<dbReference type="InterPro" id="IPR010105">
    <property type="entry name" value="TonB_sidphr_rcpt"/>
</dbReference>
<dbReference type="InterPro" id="IPR000531">
    <property type="entry name" value="Beta-barrel_TonB"/>
</dbReference>
<protein>
    <submittedName>
        <fullName evidence="15">TonB-dependent siderophore receptor</fullName>
    </submittedName>
</protein>
<evidence type="ECO:0000256" key="9">
    <source>
        <dbReference type="ARBA" id="ARBA00023237"/>
    </source>
</evidence>
<comment type="subcellular location">
    <subcellularLocation>
        <location evidence="1 10">Cell outer membrane</location>
        <topology evidence="1 10">Multi-pass membrane protein</topology>
    </subcellularLocation>
</comment>
<feature type="chain" id="PRO_5024280612" evidence="12">
    <location>
        <begin position="34"/>
        <end position="740"/>
    </location>
</feature>
<name>A0A5N4X0Q6_9GAMM</name>
<evidence type="ECO:0000313" key="15">
    <source>
        <dbReference type="EMBL" id="KAB1860055.1"/>
    </source>
</evidence>
<dbReference type="PANTHER" id="PTHR32552:SF83">
    <property type="entry name" value="BLR3904 PROTEIN"/>
    <property type="match status" value="1"/>
</dbReference>
<evidence type="ECO:0000256" key="10">
    <source>
        <dbReference type="PROSITE-ProRule" id="PRU01360"/>
    </source>
</evidence>
<dbReference type="SUPFAM" id="SSF56935">
    <property type="entry name" value="Porins"/>
    <property type="match status" value="1"/>
</dbReference>
<evidence type="ECO:0000259" key="14">
    <source>
        <dbReference type="Pfam" id="PF07715"/>
    </source>
</evidence>
<evidence type="ECO:0000256" key="7">
    <source>
        <dbReference type="ARBA" id="ARBA00023136"/>
    </source>
</evidence>
<dbReference type="RefSeq" id="WP_151503943.1">
    <property type="nucleotide sequence ID" value="NZ_VXLD01000001.1"/>
</dbReference>
<dbReference type="CDD" id="cd01347">
    <property type="entry name" value="ligand_gated_channel"/>
    <property type="match status" value="1"/>
</dbReference>
<proteinExistence type="inferred from homology"/>
<dbReference type="Proteomes" id="UP000325788">
    <property type="component" value="Unassembled WGS sequence"/>
</dbReference>
<dbReference type="GO" id="GO:0038023">
    <property type="term" value="F:signaling receptor activity"/>
    <property type="evidence" value="ECO:0007669"/>
    <property type="project" value="InterPro"/>
</dbReference>
<feature type="signal peptide" evidence="12">
    <location>
        <begin position="1"/>
        <end position="33"/>
    </location>
</feature>
<comment type="caution">
    <text evidence="15">The sequence shown here is derived from an EMBL/GenBank/DDBJ whole genome shotgun (WGS) entry which is preliminary data.</text>
</comment>
<dbReference type="InterPro" id="IPR037066">
    <property type="entry name" value="Plug_dom_sf"/>
</dbReference>
<evidence type="ECO:0000256" key="4">
    <source>
        <dbReference type="ARBA" id="ARBA00022452"/>
    </source>
</evidence>
<dbReference type="NCBIfam" id="TIGR01783">
    <property type="entry name" value="TonB-siderophor"/>
    <property type="match status" value="1"/>
</dbReference>
<evidence type="ECO:0000256" key="5">
    <source>
        <dbReference type="ARBA" id="ARBA00022692"/>
    </source>
</evidence>
<keyword evidence="5 10" id="KW-0812">Transmembrane</keyword>
<evidence type="ECO:0000259" key="13">
    <source>
        <dbReference type="Pfam" id="PF00593"/>
    </source>
</evidence>
<sequence length="740" mass="82282">MNTYPFSFSHLQKALLTVGSFSCLGLSSGMAYAADENETAQLATITVTAEQAQAAYYQPQVNLMGFTQQTQAEIPASLTTVTAQLIADQHAKTLTDVVKNDAAVGDGYAPIGYYPNFMMRGFMLNAGSSYLLNGNLLRGQQNVALENKAQVEILKGISAIQSGMSTPGGVVNYVTKRPENIRSLTVEGDSHGGNRVATDLGGLFGEHQQFGYRINLAKEEIHPYVDHADGQRVFGSLALDWKVSDRSKLEFDIESQRQRQRSVPGYQLLDGTTVPTGVEWDRLLGYQSWGKPVTNESLNAGLKYTYQFNDNWTGNLVASQSRVVVDDYSAFPYGCAYSNECQYTGLGNTFDQNGNYDIYEFRSPNDSYLTNQFKTGLNGKFNTGTWQHSLNLELSQTYKRHAQYDAIFEPVSNDFDAIGNINSDPIEYIPSEKFLGNHYKSLDSQQTALNVLDQIAFNAQWSVLLGGKLLHLNENAYAADGSNIRETNLDRFLPQFAVMYQPWEHTHVYASYAKGLSDGGQAPWYAFGNPDKGIAGNAYETLAPVHSTQYELGIKQQWQAFLFTAALFDLKQDNQYTNLDNVYVTDGEQHNLGLELGVQGRLSQNLDISSTLALTHSQLKGIDVAEYSGHQMQNVPKLRFASHVSYTVPQVEGLRLLAGMQYSSDKYVNKAGTVKVPSFTVFDIGSAYNFRAYGYDNTLRLNIDNVFNKKYWRDAGSFAGDDYLFLSAPRSAQFSWTVNF</sequence>
<dbReference type="AlphaFoldDB" id="A0A5N4X0Q6"/>
<dbReference type="Pfam" id="PF00593">
    <property type="entry name" value="TonB_dep_Rec_b-barrel"/>
    <property type="match status" value="1"/>
</dbReference>
<dbReference type="InterPro" id="IPR039426">
    <property type="entry name" value="TonB-dep_rcpt-like"/>
</dbReference>
<keyword evidence="4 10" id="KW-1134">Transmembrane beta strand</keyword>
<keyword evidence="3 10" id="KW-0813">Transport</keyword>
<dbReference type="PROSITE" id="PS52016">
    <property type="entry name" value="TONB_DEPENDENT_REC_3"/>
    <property type="match status" value="1"/>
</dbReference>
<evidence type="ECO:0000256" key="8">
    <source>
        <dbReference type="ARBA" id="ARBA00023170"/>
    </source>
</evidence>
<dbReference type="GO" id="GO:0015344">
    <property type="term" value="F:siderophore uptake transmembrane transporter activity"/>
    <property type="evidence" value="ECO:0007669"/>
    <property type="project" value="TreeGrafter"/>
</dbReference>
<evidence type="ECO:0000256" key="6">
    <source>
        <dbReference type="ARBA" id="ARBA00023077"/>
    </source>
</evidence>
<evidence type="ECO:0000313" key="16">
    <source>
        <dbReference type="Proteomes" id="UP000325788"/>
    </source>
</evidence>
<dbReference type="GO" id="GO:0015891">
    <property type="term" value="P:siderophore transport"/>
    <property type="evidence" value="ECO:0007669"/>
    <property type="project" value="InterPro"/>
</dbReference>
<keyword evidence="7 10" id="KW-0472">Membrane</keyword>
<reference evidence="15 16" key="1">
    <citation type="submission" date="2019-09" db="EMBL/GenBank/DDBJ databases">
        <title>Draft genome sequence of Acinetobacter tandoii W4-4-4 isolated from environmental water sample.</title>
        <authorList>
            <person name="Wee S.K."/>
            <person name="Yan B."/>
            <person name="Mustaffa S.B."/>
            <person name="Yap E.P.H."/>
        </authorList>
    </citation>
    <scope>NUCLEOTIDE SEQUENCE [LARGE SCALE GENOMIC DNA]</scope>
    <source>
        <strain evidence="15 16">W4-4-4</strain>
    </source>
</reference>
<keyword evidence="9 10" id="KW-0998">Cell outer membrane</keyword>
<evidence type="ECO:0000256" key="12">
    <source>
        <dbReference type="SAM" id="SignalP"/>
    </source>
</evidence>
<keyword evidence="8 15" id="KW-0675">Receptor</keyword>
<dbReference type="PANTHER" id="PTHR32552">
    <property type="entry name" value="FERRICHROME IRON RECEPTOR-RELATED"/>
    <property type="match status" value="1"/>
</dbReference>
<dbReference type="GO" id="GO:0009279">
    <property type="term" value="C:cell outer membrane"/>
    <property type="evidence" value="ECO:0007669"/>
    <property type="project" value="UniProtKB-SubCell"/>
</dbReference>
<comment type="similarity">
    <text evidence="2 10 11">Belongs to the TonB-dependent receptor family.</text>
</comment>
<dbReference type="InterPro" id="IPR036942">
    <property type="entry name" value="Beta-barrel_TonB_sf"/>
</dbReference>
<organism evidence="15 16">
    <name type="scientific">Acinetobacter tandoii</name>
    <dbReference type="NCBI Taxonomy" id="202954"/>
    <lineage>
        <taxon>Bacteria</taxon>
        <taxon>Pseudomonadati</taxon>
        <taxon>Pseudomonadota</taxon>
        <taxon>Gammaproteobacteria</taxon>
        <taxon>Moraxellales</taxon>
        <taxon>Moraxellaceae</taxon>
        <taxon>Acinetobacter</taxon>
    </lineage>
</organism>
<feature type="domain" description="TonB-dependent receptor-like beta-barrel" evidence="13">
    <location>
        <begin position="243"/>
        <end position="706"/>
    </location>
</feature>
<accession>A0A5N4X0Q6</accession>